<feature type="transmembrane region" description="Helical" evidence="1">
    <location>
        <begin position="61"/>
        <end position="81"/>
    </location>
</feature>
<proteinExistence type="predicted"/>
<keyword evidence="1" id="KW-0472">Membrane</keyword>
<comment type="caution">
    <text evidence="2">The sequence shown here is derived from an EMBL/GenBank/DDBJ whole genome shotgun (WGS) entry which is preliminary data.</text>
</comment>
<feature type="transmembrane region" description="Helical" evidence="1">
    <location>
        <begin position="6"/>
        <end position="24"/>
    </location>
</feature>
<keyword evidence="3" id="KW-1185">Reference proteome</keyword>
<dbReference type="RefSeq" id="WP_209808190.1">
    <property type="nucleotide sequence ID" value="NZ_JAGGKT010000001.1"/>
</dbReference>
<accession>A0ABS4GJM1</accession>
<dbReference type="Proteomes" id="UP001519343">
    <property type="component" value="Unassembled WGS sequence"/>
</dbReference>
<organism evidence="2 3">
    <name type="scientific">Ammoniphilus resinae</name>
    <dbReference type="NCBI Taxonomy" id="861532"/>
    <lineage>
        <taxon>Bacteria</taxon>
        <taxon>Bacillati</taxon>
        <taxon>Bacillota</taxon>
        <taxon>Bacilli</taxon>
        <taxon>Bacillales</taxon>
        <taxon>Paenibacillaceae</taxon>
        <taxon>Aneurinibacillus group</taxon>
        <taxon>Ammoniphilus</taxon>
    </lineage>
</organism>
<dbReference type="InterPro" id="IPR025618">
    <property type="entry name" value="YtpI"/>
</dbReference>
<keyword evidence="1" id="KW-1133">Transmembrane helix</keyword>
<evidence type="ECO:0008006" key="4">
    <source>
        <dbReference type="Google" id="ProtNLM"/>
    </source>
</evidence>
<dbReference type="Pfam" id="PF14007">
    <property type="entry name" value="YtpI"/>
    <property type="match status" value="1"/>
</dbReference>
<dbReference type="EMBL" id="JAGGKT010000001">
    <property type="protein sequence ID" value="MBP1930292.1"/>
    <property type="molecule type" value="Genomic_DNA"/>
</dbReference>
<evidence type="ECO:0000256" key="1">
    <source>
        <dbReference type="SAM" id="Phobius"/>
    </source>
</evidence>
<evidence type="ECO:0000313" key="2">
    <source>
        <dbReference type="EMBL" id="MBP1930292.1"/>
    </source>
</evidence>
<gene>
    <name evidence="2" type="ORF">J2Z37_000279</name>
</gene>
<reference evidence="2 3" key="1">
    <citation type="submission" date="2021-03" db="EMBL/GenBank/DDBJ databases">
        <title>Genomic Encyclopedia of Type Strains, Phase IV (KMG-IV): sequencing the most valuable type-strain genomes for metagenomic binning, comparative biology and taxonomic classification.</title>
        <authorList>
            <person name="Goeker M."/>
        </authorList>
    </citation>
    <scope>NUCLEOTIDE SEQUENCE [LARGE SCALE GENOMIC DNA]</scope>
    <source>
        <strain evidence="2 3">DSM 24738</strain>
    </source>
</reference>
<feature type="transmembrane region" description="Helical" evidence="1">
    <location>
        <begin position="36"/>
        <end position="55"/>
    </location>
</feature>
<protein>
    <recommendedName>
        <fullName evidence="4">YtpI-like protein</fullName>
    </recommendedName>
</protein>
<name>A0ABS4GJM1_9BACL</name>
<evidence type="ECO:0000313" key="3">
    <source>
        <dbReference type="Proteomes" id="UP001519343"/>
    </source>
</evidence>
<keyword evidence="1" id="KW-0812">Transmembrane</keyword>
<sequence>MFLTGLTLAALVLTVAFGIQYRMVKQPLARKVGQSLMNIFMGSTLILFSINQFLFPDLSTTRVVIAIFLGVLGIFNLWMGIKNYRFYKTNMQQ</sequence>